<accession>A0A1M5AAR3</accession>
<dbReference type="Proteomes" id="UP000184287">
    <property type="component" value="Unassembled WGS sequence"/>
</dbReference>
<dbReference type="CDD" id="cd05233">
    <property type="entry name" value="SDR_c"/>
    <property type="match status" value="1"/>
</dbReference>
<sequence length="231" mass="25623">MKPTQKTFLIYGVSKGLGKAIFNQLPDAEDRIFGVSRTKPDFLNLENNNHIWIPADLSDAKNAKEGIQDAIGAETIDYLIYNVGIWEKTAFTDDYDFEQLAVHEIEEIIHTNITSLLLSVQSFLPNLRKSANAKIIFIGSTLGLPNHNKQAVVFSAAKFALRGVVHSLRTHLRKDNIGITALNLGDLATDVEHETLIPLADVISALRFVIHTSNATCVKEIDMPSMKDIDL</sequence>
<dbReference type="Gene3D" id="3.40.50.720">
    <property type="entry name" value="NAD(P)-binding Rossmann-like Domain"/>
    <property type="match status" value="1"/>
</dbReference>
<keyword evidence="4" id="KW-1185">Reference proteome</keyword>
<dbReference type="Pfam" id="PF00106">
    <property type="entry name" value="adh_short"/>
    <property type="match status" value="1"/>
</dbReference>
<dbReference type="RefSeq" id="WP_073230694.1">
    <property type="nucleotide sequence ID" value="NZ_FQUQ01000002.1"/>
</dbReference>
<dbReference type="InterPro" id="IPR036291">
    <property type="entry name" value="NAD(P)-bd_dom_sf"/>
</dbReference>
<evidence type="ECO:0000313" key="3">
    <source>
        <dbReference type="EMBL" id="SHF27177.1"/>
    </source>
</evidence>
<dbReference type="SUPFAM" id="SSF51735">
    <property type="entry name" value="NAD(P)-binding Rossmann-fold domains"/>
    <property type="match status" value="1"/>
</dbReference>
<proteinExistence type="inferred from homology"/>
<dbReference type="InterPro" id="IPR002347">
    <property type="entry name" value="SDR_fam"/>
</dbReference>
<protein>
    <submittedName>
        <fullName evidence="3">Short-chain dehydrogenase</fullName>
    </submittedName>
</protein>
<evidence type="ECO:0000313" key="4">
    <source>
        <dbReference type="Proteomes" id="UP000184287"/>
    </source>
</evidence>
<comment type="similarity">
    <text evidence="1">Belongs to the short-chain dehydrogenases/reductases (SDR) family.</text>
</comment>
<dbReference type="AlphaFoldDB" id="A0A1M5AAR3"/>
<dbReference type="STRING" id="288992.SAMN04488522_102658"/>
<reference evidence="4" key="1">
    <citation type="submission" date="2016-11" db="EMBL/GenBank/DDBJ databases">
        <authorList>
            <person name="Varghese N."/>
            <person name="Submissions S."/>
        </authorList>
    </citation>
    <scope>NUCLEOTIDE SEQUENCE [LARGE SCALE GENOMIC DNA]</scope>
    <source>
        <strain evidence="4">DSM 16990</strain>
    </source>
</reference>
<evidence type="ECO:0000256" key="1">
    <source>
        <dbReference type="ARBA" id="ARBA00006484"/>
    </source>
</evidence>
<dbReference type="GO" id="GO:0016491">
    <property type="term" value="F:oxidoreductase activity"/>
    <property type="evidence" value="ECO:0007669"/>
    <property type="project" value="UniProtKB-KW"/>
</dbReference>
<dbReference type="PANTHER" id="PTHR43391:SF94">
    <property type="entry name" value="OXIDOREDUCTASE-RELATED"/>
    <property type="match status" value="1"/>
</dbReference>
<keyword evidence="2" id="KW-0560">Oxidoreductase</keyword>
<evidence type="ECO:0000256" key="2">
    <source>
        <dbReference type="ARBA" id="ARBA00023002"/>
    </source>
</evidence>
<dbReference type="OrthoDB" id="9808814at2"/>
<organism evidence="3 4">
    <name type="scientific">Pedobacter caeni</name>
    <dbReference type="NCBI Taxonomy" id="288992"/>
    <lineage>
        <taxon>Bacteria</taxon>
        <taxon>Pseudomonadati</taxon>
        <taxon>Bacteroidota</taxon>
        <taxon>Sphingobacteriia</taxon>
        <taxon>Sphingobacteriales</taxon>
        <taxon>Sphingobacteriaceae</taxon>
        <taxon>Pedobacter</taxon>
    </lineage>
</organism>
<dbReference type="PANTHER" id="PTHR43391">
    <property type="entry name" value="RETINOL DEHYDROGENASE-RELATED"/>
    <property type="match status" value="1"/>
</dbReference>
<gene>
    <name evidence="3" type="ORF">SAMN04488522_102658</name>
</gene>
<dbReference type="PRINTS" id="PR00081">
    <property type="entry name" value="GDHRDH"/>
</dbReference>
<dbReference type="EMBL" id="FQUQ01000002">
    <property type="protein sequence ID" value="SHF27177.1"/>
    <property type="molecule type" value="Genomic_DNA"/>
</dbReference>
<name>A0A1M5AAR3_9SPHI</name>